<dbReference type="EMBL" id="QFGA01000002">
    <property type="protein sequence ID" value="TEB05300.1"/>
    <property type="molecule type" value="Genomic_DNA"/>
</dbReference>
<dbReference type="AlphaFoldDB" id="A0A4Y7R9I0"/>
<accession>A0A4Y7R9I0</accession>
<keyword evidence="2" id="KW-1185">Reference proteome</keyword>
<evidence type="ECO:0008006" key="3">
    <source>
        <dbReference type="Google" id="ProtNLM"/>
    </source>
</evidence>
<evidence type="ECO:0000313" key="1">
    <source>
        <dbReference type="EMBL" id="TEB05300.1"/>
    </source>
</evidence>
<reference evidence="1 2" key="1">
    <citation type="journal article" date="2018" name="Environ. Microbiol.">
        <title>Novel energy conservation strategies and behaviour of Pelotomaculum schinkii driving syntrophic propionate catabolism.</title>
        <authorList>
            <person name="Hidalgo-Ahumada C.A.P."/>
            <person name="Nobu M.K."/>
            <person name="Narihiro T."/>
            <person name="Tamaki H."/>
            <person name="Liu W.T."/>
            <person name="Kamagata Y."/>
            <person name="Stams A.J.M."/>
            <person name="Imachi H."/>
            <person name="Sousa D.Z."/>
        </authorList>
    </citation>
    <scope>NUCLEOTIDE SEQUENCE [LARGE SCALE GENOMIC DNA]</scope>
    <source>
        <strain evidence="1 2">HH</strain>
    </source>
</reference>
<dbReference type="InterPro" id="IPR021525">
    <property type="entry name" value="DUF3189"/>
</dbReference>
<dbReference type="Proteomes" id="UP000298324">
    <property type="component" value="Unassembled WGS sequence"/>
</dbReference>
<comment type="caution">
    <text evidence="1">The sequence shown here is derived from an EMBL/GenBank/DDBJ whole genome shotgun (WGS) entry which is preliminary data.</text>
</comment>
<name>A0A4Y7R9I0_9FIRM</name>
<gene>
    <name evidence="1" type="ORF">Psch_02341</name>
</gene>
<dbReference type="RefSeq" id="WP_243124065.1">
    <property type="nucleotide sequence ID" value="NZ_QFGA01000002.1"/>
</dbReference>
<dbReference type="Pfam" id="PF11385">
    <property type="entry name" value="DUF3189"/>
    <property type="match status" value="1"/>
</dbReference>
<sequence length="204" mass="22725">MKVIYHCYGGTHSSVTAAAIHLGMLPEDRVPGPEEFLQLPLYDRQDACEHGHIFSIGIDEYGHEVYLTARRSRPAVLENVFAGLAGIFGVPASSYCLVNAMSQVNWIMMFGGYLSRRWGLVGVGRPIVTMGTRVAYFKLVGLVKKTKEKLRADGEKSSLFQQQPLSRGDCCRCYSYRPAPGGERPGRRQFSGAAVFEYARRRRG</sequence>
<protein>
    <recommendedName>
        <fullName evidence="3">DUF3189 domain-containing protein</fullName>
    </recommendedName>
</protein>
<evidence type="ECO:0000313" key="2">
    <source>
        <dbReference type="Proteomes" id="UP000298324"/>
    </source>
</evidence>
<proteinExistence type="predicted"/>
<organism evidence="1 2">
    <name type="scientific">Pelotomaculum schinkii</name>
    <dbReference type="NCBI Taxonomy" id="78350"/>
    <lineage>
        <taxon>Bacteria</taxon>
        <taxon>Bacillati</taxon>
        <taxon>Bacillota</taxon>
        <taxon>Clostridia</taxon>
        <taxon>Eubacteriales</taxon>
        <taxon>Desulfotomaculaceae</taxon>
        <taxon>Pelotomaculum</taxon>
    </lineage>
</organism>